<evidence type="ECO:0000313" key="9">
    <source>
        <dbReference type="EMBL" id="ARU54151.1"/>
    </source>
</evidence>
<dbReference type="InterPro" id="IPR036737">
    <property type="entry name" value="OmpA-like_sf"/>
</dbReference>
<protein>
    <submittedName>
        <fullName evidence="9">Flagellar motor protein</fullName>
    </submittedName>
</protein>
<evidence type="ECO:0000259" key="8">
    <source>
        <dbReference type="PROSITE" id="PS51123"/>
    </source>
</evidence>
<name>A0A1Y0I176_9GAMM</name>
<dbReference type="InterPro" id="IPR025713">
    <property type="entry name" value="MotB-like_N_dom"/>
</dbReference>
<keyword evidence="6 7" id="KW-0472">Membrane</keyword>
<evidence type="ECO:0000256" key="4">
    <source>
        <dbReference type="ARBA" id="ARBA00022692"/>
    </source>
</evidence>
<keyword evidence="4" id="KW-0812">Transmembrane</keyword>
<evidence type="ECO:0000256" key="7">
    <source>
        <dbReference type="PROSITE-ProRule" id="PRU00473"/>
    </source>
</evidence>
<dbReference type="PROSITE" id="PS51123">
    <property type="entry name" value="OMPA_2"/>
    <property type="match status" value="1"/>
</dbReference>
<keyword evidence="5" id="KW-1133">Transmembrane helix</keyword>
<dbReference type="EMBL" id="CP021425">
    <property type="protein sequence ID" value="ARU54151.1"/>
    <property type="molecule type" value="Genomic_DNA"/>
</dbReference>
<sequence>MIRPRRPAQESPGASWIMTFADLMTLLLTFFILLLSFSQIDADKYKMIAQSMSVSFGVSWIQGSPPPIIISEEAVLPPPAEPTEIEAIVPDRPQTTEVKPTSAMEQEVSKANVTVVDPNVETLAENLIQELETEIASNSLSVSYDNRRVIVRFSEDATFSSGSSELKMEMDPIIIRIVEALRRCQGDIIVSGYTDDRPITSQRFRSNWDLSAARAVSVVHQLLEQGTLDPNRIMAAGHADTNPLVVNEDALSRAKNRRVEIKIFNPECEAGTVVW</sequence>
<evidence type="ECO:0000256" key="6">
    <source>
        <dbReference type="ARBA" id="ARBA00023136"/>
    </source>
</evidence>
<dbReference type="RefSeq" id="WP_232465229.1">
    <property type="nucleotide sequence ID" value="NZ_CP021425.1"/>
</dbReference>
<evidence type="ECO:0000256" key="1">
    <source>
        <dbReference type="ARBA" id="ARBA00004162"/>
    </source>
</evidence>
<dbReference type="InterPro" id="IPR050330">
    <property type="entry name" value="Bact_OuterMem_StrucFunc"/>
</dbReference>
<dbReference type="Proteomes" id="UP000196027">
    <property type="component" value="Chromosome"/>
</dbReference>
<keyword evidence="9" id="KW-0969">Cilium</keyword>
<dbReference type="PANTHER" id="PTHR30329">
    <property type="entry name" value="STATOR ELEMENT OF FLAGELLAR MOTOR COMPLEX"/>
    <property type="match status" value="1"/>
</dbReference>
<organism evidence="9 10">
    <name type="scientific">Oleiphilus messinensis</name>
    <dbReference type="NCBI Taxonomy" id="141451"/>
    <lineage>
        <taxon>Bacteria</taxon>
        <taxon>Pseudomonadati</taxon>
        <taxon>Pseudomonadota</taxon>
        <taxon>Gammaproteobacteria</taxon>
        <taxon>Oceanospirillales</taxon>
        <taxon>Oleiphilaceae</taxon>
        <taxon>Oleiphilus</taxon>
    </lineage>
</organism>
<dbReference type="InterPro" id="IPR006665">
    <property type="entry name" value="OmpA-like"/>
</dbReference>
<evidence type="ECO:0000256" key="3">
    <source>
        <dbReference type="ARBA" id="ARBA00022475"/>
    </source>
</evidence>
<comment type="subcellular location">
    <subcellularLocation>
        <location evidence="1">Cell membrane</location>
        <topology evidence="1">Single-pass membrane protein</topology>
    </subcellularLocation>
</comment>
<accession>A0A1Y0I176</accession>
<feature type="domain" description="OmpA-like" evidence="8">
    <location>
        <begin position="146"/>
        <end position="267"/>
    </location>
</feature>
<proteinExistence type="inferred from homology"/>
<dbReference type="Gene3D" id="3.30.1330.60">
    <property type="entry name" value="OmpA-like domain"/>
    <property type="match status" value="1"/>
</dbReference>
<keyword evidence="9" id="KW-0282">Flagellum</keyword>
<dbReference type="AlphaFoldDB" id="A0A1Y0I176"/>
<dbReference type="Pfam" id="PF13677">
    <property type="entry name" value="MotB_plug"/>
    <property type="match status" value="1"/>
</dbReference>
<dbReference type="KEGG" id="ome:OLMES_0042"/>
<evidence type="ECO:0000256" key="2">
    <source>
        <dbReference type="ARBA" id="ARBA00008914"/>
    </source>
</evidence>
<keyword evidence="9" id="KW-0966">Cell projection</keyword>
<evidence type="ECO:0000313" key="10">
    <source>
        <dbReference type="Proteomes" id="UP000196027"/>
    </source>
</evidence>
<dbReference type="Pfam" id="PF00691">
    <property type="entry name" value="OmpA"/>
    <property type="match status" value="1"/>
</dbReference>
<dbReference type="SUPFAM" id="SSF103088">
    <property type="entry name" value="OmpA-like"/>
    <property type="match status" value="1"/>
</dbReference>
<dbReference type="PANTHER" id="PTHR30329:SF21">
    <property type="entry name" value="LIPOPROTEIN YIAD-RELATED"/>
    <property type="match status" value="1"/>
</dbReference>
<keyword evidence="3" id="KW-1003">Cell membrane</keyword>
<keyword evidence="10" id="KW-1185">Reference proteome</keyword>
<dbReference type="GO" id="GO:0005886">
    <property type="term" value="C:plasma membrane"/>
    <property type="evidence" value="ECO:0007669"/>
    <property type="project" value="UniProtKB-SubCell"/>
</dbReference>
<comment type="similarity">
    <text evidence="2">Belongs to the MotB family.</text>
</comment>
<evidence type="ECO:0000256" key="5">
    <source>
        <dbReference type="ARBA" id="ARBA00022989"/>
    </source>
</evidence>
<gene>
    <name evidence="9" type="ORF">OLMES_0042</name>
</gene>
<dbReference type="CDD" id="cd07185">
    <property type="entry name" value="OmpA_C-like"/>
    <property type="match status" value="1"/>
</dbReference>
<reference evidence="9 10" key="1">
    <citation type="submission" date="2017-05" db="EMBL/GenBank/DDBJ databases">
        <title>Genomic insights into alkan degradation activity of Oleiphilus messinensis.</title>
        <authorList>
            <person name="Kozyavkin S.A."/>
            <person name="Slesarev A.I."/>
            <person name="Golyshin P.N."/>
            <person name="Korzhenkov A."/>
            <person name="Golyshina O.N."/>
            <person name="Toshchakov S.V."/>
        </authorList>
    </citation>
    <scope>NUCLEOTIDE SEQUENCE [LARGE SCALE GENOMIC DNA]</scope>
    <source>
        <strain evidence="9 10">ME102</strain>
    </source>
</reference>